<gene>
    <name evidence="3" type="ORF">MNOR_LOCUS16730</name>
</gene>
<dbReference type="Gene3D" id="3.30.40.10">
    <property type="entry name" value="Zinc/RING finger domain, C3HC4 (zinc finger)"/>
    <property type="match status" value="1"/>
</dbReference>
<protein>
    <recommendedName>
        <fullName evidence="2">DUF5641 domain-containing protein</fullName>
    </recommendedName>
</protein>
<dbReference type="InterPro" id="IPR040676">
    <property type="entry name" value="DUF5641"/>
</dbReference>
<dbReference type="Pfam" id="PF18701">
    <property type="entry name" value="DUF5641"/>
    <property type="match status" value="1"/>
</dbReference>
<sequence length="354" mass="41292">PEVVTPKSYLHGGLDETALGSDFNVDQMLMEVKRYQEEPLRLYKERVKIKEQFWKNLKDNYLTLLRHAKGRPTNSKGRYTSKEPKIGAVVMICDNDMRLKWRMGIITELYESSDGQVRSAKVRTTLPAKNLERNRTLAIRFRKKAINHLIPLELEVEGYEEIVLNESSQSLYRDPYDTTLMPHSTQSSIRSTQSSNSQEQSATVNTQVSEVTNSQNTENNTIPEWPTYEMEEENTEYCGATPCLKPQGSTLRWILCEACSIWHHLKCIGLDENKNYNDSFFACETCWKPQIPIIWDDKEKDDEEFNFRGFIPDRVHVRVDHYMNDSERVEARGSRKASKKCRDRMIMFKRNGQI</sequence>
<feature type="non-terminal residue" evidence="3">
    <location>
        <position position="1"/>
    </location>
</feature>
<evidence type="ECO:0000259" key="2">
    <source>
        <dbReference type="Pfam" id="PF18701"/>
    </source>
</evidence>
<feature type="compositionally biased region" description="Low complexity" evidence="1">
    <location>
        <begin position="184"/>
        <end position="198"/>
    </location>
</feature>
<dbReference type="AlphaFoldDB" id="A0AAV2QSZ5"/>
<dbReference type="SUPFAM" id="SSF57903">
    <property type="entry name" value="FYVE/PHD zinc finger"/>
    <property type="match status" value="1"/>
</dbReference>
<name>A0AAV2QSZ5_MEGNR</name>
<feature type="compositionally biased region" description="Polar residues" evidence="1">
    <location>
        <begin position="199"/>
        <end position="222"/>
    </location>
</feature>
<dbReference type="EMBL" id="CAXKWB010011132">
    <property type="protein sequence ID" value="CAL4100155.1"/>
    <property type="molecule type" value="Genomic_DNA"/>
</dbReference>
<comment type="caution">
    <text evidence="3">The sequence shown here is derived from an EMBL/GenBank/DDBJ whole genome shotgun (WGS) entry which is preliminary data.</text>
</comment>
<accession>A0AAV2QSZ5</accession>
<feature type="region of interest" description="Disordered" evidence="1">
    <location>
        <begin position="182"/>
        <end position="222"/>
    </location>
</feature>
<reference evidence="3 4" key="1">
    <citation type="submission" date="2024-05" db="EMBL/GenBank/DDBJ databases">
        <authorList>
            <person name="Wallberg A."/>
        </authorList>
    </citation>
    <scope>NUCLEOTIDE SEQUENCE [LARGE SCALE GENOMIC DNA]</scope>
</reference>
<dbReference type="InterPro" id="IPR011011">
    <property type="entry name" value="Znf_FYVE_PHD"/>
</dbReference>
<evidence type="ECO:0000313" key="4">
    <source>
        <dbReference type="Proteomes" id="UP001497623"/>
    </source>
</evidence>
<proteinExistence type="predicted"/>
<dbReference type="InterPro" id="IPR013083">
    <property type="entry name" value="Znf_RING/FYVE/PHD"/>
</dbReference>
<organism evidence="3 4">
    <name type="scientific">Meganyctiphanes norvegica</name>
    <name type="common">Northern krill</name>
    <name type="synonym">Thysanopoda norvegica</name>
    <dbReference type="NCBI Taxonomy" id="48144"/>
    <lineage>
        <taxon>Eukaryota</taxon>
        <taxon>Metazoa</taxon>
        <taxon>Ecdysozoa</taxon>
        <taxon>Arthropoda</taxon>
        <taxon>Crustacea</taxon>
        <taxon>Multicrustacea</taxon>
        <taxon>Malacostraca</taxon>
        <taxon>Eumalacostraca</taxon>
        <taxon>Eucarida</taxon>
        <taxon>Euphausiacea</taxon>
        <taxon>Euphausiidae</taxon>
        <taxon>Meganyctiphanes</taxon>
    </lineage>
</organism>
<evidence type="ECO:0000313" key="3">
    <source>
        <dbReference type="EMBL" id="CAL4100155.1"/>
    </source>
</evidence>
<feature type="domain" description="DUF5641" evidence="2">
    <location>
        <begin position="44"/>
        <end position="125"/>
    </location>
</feature>
<keyword evidence="4" id="KW-1185">Reference proteome</keyword>
<dbReference type="Proteomes" id="UP001497623">
    <property type="component" value="Unassembled WGS sequence"/>
</dbReference>
<evidence type="ECO:0000256" key="1">
    <source>
        <dbReference type="SAM" id="MobiDB-lite"/>
    </source>
</evidence>